<comment type="subunit">
    <text evidence="2 10">Monomer.</text>
</comment>
<reference evidence="12 13" key="1">
    <citation type="submission" date="2023-04" db="EMBL/GenBank/DDBJ databases">
        <title>The genome sequence of Polyangium sorediatum DSM14670.</title>
        <authorList>
            <person name="Zhang X."/>
        </authorList>
    </citation>
    <scope>NUCLEOTIDE SEQUENCE [LARGE SCALE GENOMIC DNA]</scope>
    <source>
        <strain evidence="12 13">DSM 14670</strain>
    </source>
</reference>
<keyword evidence="9 10" id="KW-0030">Aminoacyl-tRNA synthetase</keyword>
<dbReference type="CDD" id="cd00672">
    <property type="entry name" value="CysRS_core"/>
    <property type="match status" value="1"/>
</dbReference>
<feature type="binding site" evidence="10">
    <location>
        <position position="242"/>
    </location>
    <ligand>
        <name>Zn(2+)</name>
        <dbReference type="ChEBI" id="CHEBI:29105"/>
    </ligand>
</feature>
<evidence type="ECO:0000313" key="12">
    <source>
        <dbReference type="EMBL" id="MDI1432128.1"/>
    </source>
</evidence>
<keyword evidence="10" id="KW-0963">Cytoplasm</keyword>
<evidence type="ECO:0000256" key="3">
    <source>
        <dbReference type="ARBA" id="ARBA00022598"/>
    </source>
</evidence>
<dbReference type="Gene3D" id="1.20.120.1910">
    <property type="entry name" value="Cysteine-tRNA ligase, C-terminal anti-codon recognition domain"/>
    <property type="match status" value="1"/>
</dbReference>
<comment type="similarity">
    <text evidence="1 10">Belongs to the class-I aminoacyl-tRNA synthetase family.</text>
</comment>
<dbReference type="PRINTS" id="PR00983">
    <property type="entry name" value="TRNASYNTHCYS"/>
</dbReference>
<evidence type="ECO:0000256" key="5">
    <source>
        <dbReference type="ARBA" id="ARBA00022741"/>
    </source>
</evidence>
<evidence type="ECO:0000256" key="8">
    <source>
        <dbReference type="ARBA" id="ARBA00022917"/>
    </source>
</evidence>
<dbReference type="HAMAP" id="MF_00041">
    <property type="entry name" value="Cys_tRNA_synth"/>
    <property type="match status" value="1"/>
</dbReference>
<keyword evidence="5 10" id="KW-0547">Nucleotide-binding</keyword>
<dbReference type="InterPro" id="IPR014729">
    <property type="entry name" value="Rossmann-like_a/b/a_fold"/>
</dbReference>
<dbReference type="InterPro" id="IPR024909">
    <property type="entry name" value="Cys-tRNA/MSH_ligase"/>
</dbReference>
<dbReference type="Pfam" id="PF09190">
    <property type="entry name" value="DALR_2"/>
    <property type="match status" value="1"/>
</dbReference>
<evidence type="ECO:0000313" key="13">
    <source>
        <dbReference type="Proteomes" id="UP001160301"/>
    </source>
</evidence>
<evidence type="ECO:0000256" key="2">
    <source>
        <dbReference type="ARBA" id="ARBA00011245"/>
    </source>
</evidence>
<evidence type="ECO:0000256" key="9">
    <source>
        <dbReference type="ARBA" id="ARBA00023146"/>
    </source>
</evidence>
<feature type="short sequence motif" description="'HIGH' region" evidence="10">
    <location>
        <begin position="34"/>
        <end position="44"/>
    </location>
</feature>
<protein>
    <recommendedName>
        <fullName evidence="10">Cysteine--tRNA ligase</fullName>
        <ecNumber evidence="10">6.1.1.16</ecNumber>
    </recommendedName>
    <alternativeName>
        <fullName evidence="10">Cysteinyl-tRNA synthetase</fullName>
        <shortName evidence="10">CysRS</shortName>
    </alternativeName>
</protein>
<feature type="short sequence motif" description="'KMSKS' region" evidence="10">
    <location>
        <begin position="276"/>
        <end position="280"/>
    </location>
</feature>
<dbReference type="InterPro" id="IPR015273">
    <property type="entry name" value="Cys-tRNA-synt_Ia_DALR"/>
</dbReference>
<dbReference type="PANTHER" id="PTHR10890">
    <property type="entry name" value="CYSTEINYL-TRNA SYNTHETASE"/>
    <property type="match status" value="1"/>
</dbReference>
<dbReference type="SUPFAM" id="SSF47323">
    <property type="entry name" value="Anticodon-binding domain of a subclass of class I aminoacyl-tRNA synthetases"/>
    <property type="match status" value="1"/>
</dbReference>
<gene>
    <name evidence="10 12" type="primary">cysS</name>
    <name evidence="12" type="ORF">QHF89_21705</name>
</gene>
<dbReference type="InterPro" id="IPR015803">
    <property type="entry name" value="Cys-tRNA-ligase"/>
</dbReference>
<name>A0ABT6NUZ6_9BACT</name>
<accession>A0ABT6NUZ6</accession>
<keyword evidence="7 10" id="KW-0067">ATP-binding</keyword>
<dbReference type="InterPro" id="IPR009080">
    <property type="entry name" value="tRNAsynth_Ia_anticodon-bd"/>
</dbReference>
<dbReference type="Pfam" id="PF01406">
    <property type="entry name" value="tRNA-synt_1e"/>
    <property type="match status" value="1"/>
</dbReference>
<feature type="binding site" evidence="10">
    <location>
        <position position="246"/>
    </location>
    <ligand>
        <name>Zn(2+)</name>
        <dbReference type="ChEBI" id="CHEBI:29105"/>
    </ligand>
</feature>
<dbReference type="RefSeq" id="WP_284720777.1">
    <property type="nucleotide sequence ID" value="NZ_JARZHI010000018.1"/>
</dbReference>
<dbReference type="Proteomes" id="UP001160301">
    <property type="component" value="Unassembled WGS sequence"/>
</dbReference>
<proteinExistence type="inferred from homology"/>
<feature type="binding site" evidence="10">
    <location>
        <position position="32"/>
    </location>
    <ligand>
        <name>Zn(2+)</name>
        <dbReference type="ChEBI" id="CHEBI:29105"/>
    </ligand>
</feature>
<dbReference type="NCBIfam" id="TIGR00435">
    <property type="entry name" value="cysS"/>
    <property type="match status" value="1"/>
</dbReference>
<comment type="cofactor">
    <cofactor evidence="10">
        <name>Zn(2+)</name>
        <dbReference type="ChEBI" id="CHEBI:29105"/>
    </cofactor>
    <text evidence="10">Binds 1 zinc ion per subunit.</text>
</comment>
<feature type="binding site" evidence="10">
    <location>
        <position position="217"/>
    </location>
    <ligand>
        <name>Zn(2+)</name>
        <dbReference type="ChEBI" id="CHEBI:29105"/>
    </ligand>
</feature>
<evidence type="ECO:0000256" key="6">
    <source>
        <dbReference type="ARBA" id="ARBA00022833"/>
    </source>
</evidence>
<comment type="caution">
    <text evidence="12">The sequence shown here is derived from an EMBL/GenBank/DDBJ whole genome shotgun (WGS) entry which is preliminary data.</text>
</comment>
<dbReference type="InterPro" id="IPR032678">
    <property type="entry name" value="tRNA-synt_1_cat_dom"/>
</dbReference>
<keyword evidence="3 10" id="KW-0436">Ligase</keyword>
<keyword evidence="8 10" id="KW-0648">Protein biosynthesis</keyword>
<evidence type="ECO:0000256" key="4">
    <source>
        <dbReference type="ARBA" id="ARBA00022723"/>
    </source>
</evidence>
<feature type="domain" description="Cysteinyl-tRNA synthetase class Ia DALR" evidence="11">
    <location>
        <begin position="386"/>
        <end position="460"/>
    </location>
</feature>
<evidence type="ECO:0000259" key="11">
    <source>
        <dbReference type="SMART" id="SM00840"/>
    </source>
</evidence>
<dbReference type="Gene3D" id="3.40.50.620">
    <property type="entry name" value="HUPs"/>
    <property type="match status" value="1"/>
</dbReference>
<keyword evidence="13" id="KW-1185">Reference proteome</keyword>
<comment type="catalytic activity">
    <reaction evidence="10">
        <text>tRNA(Cys) + L-cysteine + ATP = L-cysteinyl-tRNA(Cys) + AMP + diphosphate</text>
        <dbReference type="Rhea" id="RHEA:17773"/>
        <dbReference type="Rhea" id="RHEA-COMP:9661"/>
        <dbReference type="Rhea" id="RHEA-COMP:9679"/>
        <dbReference type="ChEBI" id="CHEBI:30616"/>
        <dbReference type="ChEBI" id="CHEBI:33019"/>
        <dbReference type="ChEBI" id="CHEBI:35235"/>
        <dbReference type="ChEBI" id="CHEBI:78442"/>
        <dbReference type="ChEBI" id="CHEBI:78517"/>
        <dbReference type="ChEBI" id="CHEBI:456215"/>
        <dbReference type="EC" id="6.1.1.16"/>
    </reaction>
</comment>
<feature type="binding site" evidence="10">
    <location>
        <position position="279"/>
    </location>
    <ligand>
        <name>ATP</name>
        <dbReference type="ChEBI" id="CHEBI:30616"/>
    </ligand>
</feature>
<dbReference type="GO" id="GO:0004817">
    <property type="term" value="F:cysteine-tRNA ligase activity"/>
    <property type="evidence" value="ECO:0007669"/>
    <property type="project" value="UniProtKB-EC"/>
</dbReference>
<dbReference type="SUPFAM" id="SSF52374">
    <property type="entry name" value="Nucleotidylyl transferase"/>
    <property type="match status" value="1"/>
</dbReference>
<dbReference type="Pfam" id="PF23493">
    <property type="entry name" value="CysS_C"/>
    <property type="match status" value="1"/>
</dbReference>
<keyword evidence="4 10" id="KW-0479">Metal-binding</keyword>
<evidence type="ECO:0000256" key="1">
    <source>
        <dbReference type="ARBA" id="ARBA00005594"/>
    </source>
</evidence>
<keyword evidence="6 10" id="KW-0862">Zinc</keyword>
<dbReference type="EMBL" id="JARZHI010000018">
    <property type="protein sequence ID" value="MDI1432128.1"/>
    <property type="molecule type" value="Genomic_DNA"/>
</dbReference>
<evidence type="ECO:0000256" key="10">
    <source>
        <dbReference type="HAMAP-Rule" id="MF_00041"/>
    </source>
</evidence>
<dbReference type="SMART" id="SM00840">
    <property type="entry name" value="DALR_2"/>
    <property type="match status" value="1"/>
</dbReference>
<dbReference type="EC" id="6.1.1.16" evidence="10"/>
<evidence type="ECO:0000256" key="7">
    <source>
        <dbReference type="ARBA" id="ARBA00022840"/>
    </source>
</evidence>
<sequence>MPPIGLRLHDTMTGKLTELVPKRAGEVRIYCCGPTVYDVAHVGHARAALAPDVLVRHLRSQGVRVVYTRNVTDVDDKILARSREKGETPLDLSARMTALYQEDIRALGCQDPDHEPRVSDSIADIVRIVETLIANGNAYVADMPNGAKDVYYAVRSFAQYGKLSHRHIEDLCSGARVEVSEQKHDPLDFALWKGAGECTWGWDSPWGKGRPGWHIECSAMSERYLGYGFDVHCGGMDLIFPHHENEIAQSEAAHPGEGPFCSLWIHNGFVNVDKEKMAKSLGNFVTIRDVYQRNDPEALRYFLLTVHYRGPIAFETEKRDDGRVVFPGILEAERRVDYLYHTLGRLGSLAELAKGATGGDDAPAPTMRLPREMAPMMDLASAARGKIDTALDDDLNTPVALAVVGELARAGNELVDLAQKRRKDPEIAKAAPLVAKMLARALWSTVEPLGILQTPMDVYRARTQARRLSIMGKTAEEITTQVEERRQARQAKDFARADVIRKELEALGIEVADNPTGTTWRIGV</sequence>
<dbReference type="InterPro" id="IPR056411">
    <property type="entry name" value="CysS_C"/>
</dbReference>
<comment type="subcellular location">
    <subcellularLocation>
        <location evidence="10">Cytoplasm</location>
    </subcellularLocation>
</comment>
<organism evidence="12 13">
    <name type="scientific">Polyangium sorediatum</name>
    <dbReference type="NCBI Taxonomy" id="889274"/>
    <lineage>
        <taxon>Bacteria</taxon>
        <taxon>Pseudomonadati</taxon>
        <taxon>Myxococcota</taxon>
        <taxon>Polyangia</taxon>
        <taxon>Polyangiales</taxon>
        <taxon>Polyangiaceae</taxon>
        <taxon>Polyangium</taxon>
    </lineage>
</organism>